<comment type="caution">
    <text evidence="1">The sequence shown here is derived from an EMBL/GenBank/DDBJ whole genome shotgun (WGS) entry which is preliminary data.</text>
</comment>
<proteinExistence type="predicted"/>
<evidence type="ECO:0000313" key="1">
    <source>
        <dbReference type="EMBL" id="KKL79143.1"/>
    </source>
</evidence>
<dbReference type="AlphaFoldDB" id="A0A0F9EYG2"/>
<protein>
    <submittedName>
        <fullName evidence="1">Uncharacterized protein</fullName>
    </submittedName>
</protein>
<name>A0A0F9EYG2_9ZZZZ</name>
<organism evidence="1">
    <name type="scientific">marine sediment metagenome</name>
    <dbReference type="NCBI Taxonomy" id="412755"/>
    <lineage>
        <taxon>unclassified sequences</taxon>
        <taxon>metagenomes</taxon>
        <taxon>ecological metagenomes</taxon>
    </lineage>
</organism>
<accession>A0A0F9EYG2</accession>
<reference evidence="1" key="1">
    <citation type="journal article" date="2015" name="Nature">
        <title>Complex archaea that bridge the gap between prokaryotes and eukaryotes.</title>
        <authorList>
            <person name="Spang A."/>
            <person name="Saw J.H."/>
            <person name="Jorgensen S.L."/>
            <person name="Zaremba-Niedzwiedzka K."/>
            <person name="Martijn J."/>
            <person name="Lind A.E."/>
            <person name="van Eijk R."/>
            <person name="Schleper C."/>
            <person name="Guy L."/>
            <person name="Ettema T.J."/>
        </authorList>
    </citation>
    <scope>NUCLEOTIDE SEQUENCE</scope>
</reference>
<sequence>MRKLLLLFLLIPFALFGQTVLLGDEQYGSELVINGDFAVSTGWTFNDDWSYDAVNLEADYTDGAQSYFDRSITITAGITYQVSYTIKNYSAGTGYIWFTNQTGSGLFSVSWWTITANGVFTANYVALESATSLKVYAHTLSVNYSVDDISIKAVTKEAGFVLTNNGVVLTFTPSVFSAEYQAVYDAYTIKPDAATAAIWNTYVESGVADGWWAKEDVEYVYAAHTNDNGEALINWINPGTFDATAFNAPTFTANEGFTGNGTTQYIDCNWIPSVNGVNYTLNEGAAGAYCRVSGDNEGAVYGARVTHRLILFPHDATNNMKIFQNDNGTSGASTNSQGMFIGVRDDASNVSGYRNKSKIVSGVVGAGSLPNISVFTLAYNLGGSPLSISNNQLSMFFISAKFTQTDVNNKTDAFETAMDALGTGVIAMTELDILMKLQYMAFQLRIQNEKVPVYINP</sequence>
<gene>
    <name evidence="1" type="ORF">LCGC14_2017800</name>
</gene>
<dbReference type="EMBL" id="LAZR01023253">
    <property type="protein sequence ID" value="KKL79143.1"/>
    <property type="molecule type" value="Genomic_DNA"/>
</dbReference>